<geneLocation type="plasmid" evidence="1 2">
    <name>pHsw1</name>
</geneLocation>
<organism evidence="1 2">
    <name type="scientific">Hymenobacter swuensis DY53</name>
    <dbReference type="NCBI Taxonomy" id="1227739"/>
    <lineage>
        <taxon>Bacteria</taxon>
        <taxon>Pseudomonadati</taxon>
        <taxon>Bacteroidota</taxon>
        <taxon>Cytophagia</taxon>
        <taxon>Cytophagales</taxon>
        <taxon>Hymenobacteraceae</taxon>
        <taxon>Hymenobacter</taxon>
    </lineage>
</organism>
<dbReference type="KEGG" id="hsw:Hsw_PA0178"/>
<sequence length="37" mass="4045">MAKYCPIAAGHTARRTCLLRATAPGQTPLHTRLVLVR</sequence>
<dbReference type="HOGENOM" id="CLU_3344547_0_0_10"/>
<protein>
    <submittedName>
        <fullName evidence="1">Uncharacterized protein</fullName>
    </submittedName>
</protein>
<proteinExistence type="predicted"/>
<dbReference type="PATRIC" id="fig|1227739.3.peg.205"/>
<name>W8EYV2_9BACT</name>
<keyword evidence="1" id="KW-0614">Plasmid</keyword>
<keyword evidence="2" id="KW-1185">Reference proteome</keyword>
<dbReference type="AlphaFoldDB" id="W8EYV2"/>
<dbReference type="Proteomes" id="UP000019423">
    <property type="component" value="Plasmid pHsw1"/>
</dbReference>
<accession>W8EYV2</accession>
<evidence type="ECO:0000313" key="1">
    <source>
        <dbReference type="EMBL" id="AHJ95511.1"/>
    </source>
</evidence>
<reference evidence="1 2" key="1">
    <citation type="submission" date="2014-01" db="EMBL/GenBank/DDBJ databases">
        <title>Complete sequence of plasmid1 of ionizing-radiation resistance bacterium Hymenobacter swuensis DY53.</title>
        <authorList>
            <person name="Jung J.-H."/>
            <person name="Jeong S.-W."/>
            <person name="Joe M.-H."/>
            <person name="Cho y.-j."/>
            <person name="Kim M.-K."/>
            <person name="Lim S.-Y."/>
        </authorList>
    </citation>
    <scope>NUCLEOTIDE SEQUENCE [LARGE SCALE GENOMIC DNA]</scope>
    <source>
        <strain evidence="1 2">DY53</strain>
        <plasmid evidence="1 2">pHsw1</plasmid>
    </source>
</reference>
<gene>
    <name evidence="1" type="ORF">Hsw_PA0178</name>
</gene>
<evidence type="ECO:0000313" key="2">
    <source>
        <dbReference type="Proteomes" id="UP000019423"/>
    </source>
</evidence>
<dbReference type="EMBL" id="CP007144">
    <property type="protein sequence ID" value="AHJ95511.1"/>
    <property type="molecule type" value="Genomic_DNA"/>
</dbReference>